<dbReference type="PANTHER" id="PTHR32153">
    <property type="entry name" value="OJ000223_09.16 PROTEIN"/>
    <property type="match status" value="1"/>
</dbReference>
<accession>M8C714</accession>
<dbReference type="PROSITE" id="PS50181">
    <property type="entry name" value="FBOX"/>
    <property type="match status" value="1"/>
</dbReference>
<dbReference type="SUPFAM" id="SSF52047">
    <property type="entry name" value="RNI-like"/>
    <property type="match status" value="1"/>
</dbReference>
<dbReference type="InterPro" id="IPR044997">
    <property type="entry name" value="F-box_plant"/>
</dbReference>
<dbReference type="InterPro" id="IPR036047">
    <property type="entry name" value="F-box-like_dom_sf"/>
</dbReference>
<dbReference type="SUPFAM" id="SSF81383">
    <property type="entry name" value="F-box domain"/>
    <property type="match status" value="1"/>
</dbReference>
<dbReference type="InterPro" id="IPR055357">
    <property type="entry name" value="LRR_At1g61320_AtMIF1"/>
</dbReference>
<dbReference type="AlphaFoldDB" id="M8C714"/>
<dbReference type="Pfam" id="PF23622">
    <property type="entry name" value="LRR_At1g61320_AtMIF1"/>
    <property type="match status" value="1"/>
</dbReference>
<name>M8C714_AEGTA</name>
<protein>
    <submittedName>
        <fullName evidence="1">Uncharacterized protein</fullName>
    </submittedName>
</protein>
<reference evidence="1" key="1">
    <citation type="submission" date="2015-06" db="UniProtKB">
        <authorList>
            <consortium name="EnsemblPlants"/>
        </authorList>
    </citation>
    <scope>IDENTIFICATION</scope>
</reference>
<sequence>METQSKAAAANREDRLSELPNDVLLNILERVGTLDALRTCILSKQMQKLPAMLSQIIIDLSNRDLIQMDGVVADVTKKILSARPPQITVRKLKLKFFLVPARCRAIGRSVGLAMATEKFDAAEFEIMTPRDTNHCTDAHRLLFAKQFNDFVCDCPDAFAGLTQLHLRNMRFGESDKPSILRHCRRLSPCLSASATRGSARCSVWKPRDTNHCTDAHRLLFAKQFNDFVCDCPDAFAGLTQLHLRNMRFGESDKPSILRHCRRLESLSFRECDAGFRSVLRVEHARLVEFAITYGEFKTVVLDCLPKLQRMSYRNWPCDENPLVLGFVPQLSKLSLANANISGKTLNLSQLLANAPTVSDLYLEFRSEKIWVQPECSKVLAPVLAELRFVNLDHLPEDCDISWTMFLLESAPYLEELCITVWDHKCRSESQKSFSKKMDVKWGPSDPHFRHKNLGRLIIHGFQSDGNFTGYVRRVIQAAVNIREVSLHDRKCYCFSAKMCLGYQFVGTTHLVIFDNETDKRD</sequence>
<dbReference type="InterPro" id="IPR001810">
    <property type="entry name" value="F-box_dom"/>
</dbReference>
<organism evidence="1">
    <name type="scientific">Aegilops tauschii</name>
    <name type="common">Tausch's goatgrass</name>
    <name type="synonym">Aegilops squarrosa</name>
    <dbReference type="NCBI Taxonomy" id="37682"/>
    <lineage>
        <taxon>Eukaryota</taxon>
        <taxon>Viridiplantae</taxon>
        <taxon>Streptophyta</taxon>
        <taxon>Embryophyta</taxon>
        <taxon>Tracheophyta</taxon>
        <taxon>Spermatophyta</taxon>
        <taxon>Magnoliopsida</taxon>
        <taxon>Liliopsida</taxon>
        <taxon>Poales</taxon>
        <taxon>Poaceae</taxon>
        <taxon>BOP clade</taxon>
        <taxon>Pooideae</taxon>
        <taxon>Triticodae</taxon>
        <taxon>Triticeae</taxon>
        <taxon>Triticinae</taxon>
        <taxon>Aegilops</taxon>
    </lineage>
</organism>
<dbReference type="EnsemblPlants" id="EMT30059">
    <property type="protein sequence ID" value="EMT30059"/>
    <property type="gene ID" value="F775_20185"/>
</dbReference>
<dbReference type="Pfam" id="PF00646">
    <property type="entry name" value="F-box"/>
    <property type="match status" value="1"/>
</dbReference>
<dbReference type="ExpressionAtlas" id="M8C714">
    <property type="expression patterns" value="baseline"/>
</dbReference>
<dbReference type="Gene3D" id="3.80.10.10">
    <property type="entry name" value="Ribonuclease Inhibitor"/>
    <property type="match status" value="1"/>
</dbReference>
<dbReference type="InterPro" id="IPR032675">
    <property type="entry name" value="LRR_dom_sf"/>
</dbReference>
<evidence type="ECO:0000313" key="1">
    <source>
        <dbReference type="EnsemblPlants" id="EMT30059"/>
    </source>
</evidence>
<proteinExistence type="predicted"/>